<dbReference type="InterPro" id="IPR029154">
    <property type="entry name" value="HIBADH-like_NADP-bd"/>
</dbReference>
<dbReference type="Pfam" id="PF14833">
    <property type="entry name" value="NAD_binding_11"/>
    <property type="match status" value="1"/>
</dbReference>
<dbReference type="InterPro" id="IPR036291">
    <property type="entry name" value="NAD(P)-bd_dom_sf"/>
</dbReference>
<dbReference type="Gene3D" id="3.40.50.720">
    <property type="entry name" value="NAD(P)-binding Rossmann-like Domain"/>
    <property type="match status" value="1"/>
</dbReference>
<dbReference type="EMBL" id="JZEX01000061">
    <property type="protein sequence ID" value="KKB12661.1"/>
    <property type="molecule type" value="Genomic_DNA"/>
</dbReference>
<keyword evidence="2" id="KW-0520">NAD</keyword>
<dbReference type="AlphaFoldDB" id="A0A0F5FUW7"/>
<dbReference type="SUPFAM" id="SSF48179">
    <property type="entry name" value="6-phosphogluconate dehydrogenase C-terminal domain-like"/>
    <property type="match status" value="1"/>
</dbReference>
<evidence type="ECO:0000256" key="3">
    <source>
        <dbReference type="PIRSR" id="PIRSR000103-1"/>
    </source>
</evidence>
<proteinExistence type="predicted"/>
<dbReference type="GO" id="GO:0051287">
    <property type="term" value="F:NAD binding"/>
    <property type="evidence" value="ECO:0007669"/>
    <property type="project" value="InterPro"/>
</dbReference>
<feature type="domain" description="6-phosphogluconate dehydrogenase NADP-binding" evidence="4">
    <location>
        <begin position="1"/>
        <end position="150"/>
    </location>
</feature>
<dbReference type="OrthoDB" id="9812907at2"/>
<name>A0A0F5FUW7_9HYPH</name>
<dbReference type="PATRIC" id="fig|443610.3.peg.3909"/>
<evidence type="ECO:0000259" key="4">
    <source>
        <dbReference type="Pfam" id="PF03446"/>
    </source>
</evidence>
<keyword evidence="1" id="KW-0560">Oxidoreductase</keyword>
<feature type="domain" description="3-hydroxyisobutyrate dehydrogenase-like NAD-binding" evidence="5">
    <location>
        <begin position="153"/>
        <end position="272"/>
    </location>
</feature>
<dbReference type="InterPro" id="IPR013328">
    <property type="entry name" value="6PGD_dom2"/>
</dbReference>
<evidence type="ECO:0000313" key="6">
    <source>
        <dbReference type="EMBL" id="KKB12661.1"/>
    </source>
</evidence>
<dbReference type="PANTHER" id="PTHR43060:SF15">
    <property type="entry name" value="3-HYDROXYISOBUTYRATE DEHYDROGENASE-LIKE 1, MITOCHONDRIAL-RELATED"/>
    <property type="match status" value="1"/>
</dbReference>
<accession>A0A0F5FUW7</accession>
<dbReference type="GO" id="GO:0050661">
    <property type="term" value="F:NADP binding"/>
    <property type="evidence" value="ECO:0007669"/>
    <property type="project" value="InterPro"/>
</dbReference>
<comment type="caution">
    <text evidence="6">The sequence shown here is derived from an EMBL/GenBank/DDBJ whole genome shotgun (WGS) entry which is preliminary data.</text>
</comment>
<dbReference type="GO" id="GO:0016491">
    <property type="term" value="F:oxidoreductase activity"/>
    <property type="evidence" value="ECO:0007669"/>
    <property type="project" value="UniProtKB-KW"/>
</dbReference>
<sequence length="282" mass="29621">MGRPMAERLIDAGHKLQINRVKAQSQYLVDKGAYGVDTPAAAARGADIVILMVPDTQDVETVLFGPNGVASGLSGNGLLIDMSSIAPVATRDFAERVRKLGAHYLDAPVSGGEVGAKGGTLTIMVGGEAEDFERARPVFEVLGKTITHVGPVGCGQVVKVANQIIVGLTIECVGEAFLLAERAGVDLGTLKTALMGGFAQSRILELHGQRMIDETFDPGFALKLHRKDLNIALETARNLDIALPNTAATVQLMNSAVSRGLGGKDHSVMFRALGDISPDARA</sequence>
<feature type="active site" evidence="3">
    <location>
        <position position="159"/>
    </location>
</feature>
<dbReference type="Proteomes" id="UP000033632">
    <property type="component" value="Unassembled WGS sequence"/>
</dbReference>
<dbReference type="STRING" id="443610.VE25_06775"/>
<dbReference type="SUPFAM" id="SSF51735">
    <property type="entry name" value="NAD(P)-binding Rossmann-fold domains"/>
    <property type="match status" value="1"/>
</dbReference>
<dbReference type="Gene3D" id="1.10.1040.10">
    <property type="entry name" value="N-(1-d-carboxylethyl)-l-norvaline Dehydrogenase, domain 2"/>
    <property type="match status" value="1"/>
</dbReference>
<reference evidence="6 7" key="1">
    <citation type="submission" date="2015-03" db="EMBL/GenBank/DDBJ databases">
        <authorList>
            <person name="Hassan Y.I."/>
            <person name="Lepp D."/>
            <person name="Li X.-Z."/>
            <person name="Zhou T."/>
        </authorList>
    </citation>
    <scope>NUCLEOTIDE SEQUENCE [LARGE SCALE GENOMIC DNA]</scope>
    <source>
        <strain evidence="6 7">BD-c194</strain>
    </source>
</reference>
<evidence type="ECO:0000313" key="7">
    <source>
        <dbReference type="Proteomes" id="UP000033632"/>
    </source>
</evidence>
<dbReference type="Pfam" id="PF03446">
    <property type="entry name" value="NAD_binding_2"/>
    <property type="match status" value="1"/>
</dbReference>
<keyword evidence="7" id="KW-1185">Reference proteome</keyword>
<organism evidence="6 7">
    <name type="scientific">Devosia geojensis</name>
    <dbReference type="NCBI Taxonomy" id="443610"/>
    <lineage>
        <taxon>Bacteria</taxon>
        <taxon>Pseudomonadati</taxon>
        <taxon>Pseudomonadota</taxon>
        <taxon>Alphaproteobacteria</taxon>
        <taxon>Hyphomicrobiales</taxon>
        <taxon>Devosiaceae</taxon>
        <taxon>Devosia</taxon>
    </lineage>
</organism>
<dbReference type="InterPro" id="IPR006115">
    <property type="entry name" value="6PGDH_NADP-bd"/>
</dbReference>
<dbReference type="PANTHER" id="PTHR43060">
    <property type="entry name" value="3-HYDROXYISOBUTYRATE DEHYDROGENASE-LIKE 1, MITOCHONDRIAL-RELATED"/>
    <property type="match status" value="1"/>
</dbReference>
<dbReference type="PIRSF" id="PIRSF000103">
    <property type="entry name" value="HIBADH"/>
    <property type="match status" value="1"/>
</dbReference>
<gene>
    <name evidence="6" type="ORF">VE25_06775</name>
</gene>
<evidence type="ECO:0000256" key="2">
    <source>
        <dbReference type="ARBA" id="ARBA00023027"/>
    </source>
</evidence>
<dbReference type="InterPro" id="IPR008927">
    <property type="entry name" value="6-PGluconate_DH-like_C_sf"/>
</dbReference>
<evidence type="ECO:0000259" key="5">
    <source>
        <dbReference type="Pfam" id="PF14833"/>
    </source>
</evidence>
<protein>
    <submittedName>
        <fullName evidence="6">Tartronate semialdehyde reductase</fullName>
    </submittedName>
</protein>
<dbReference type="InterPro" id="IPR015815">
    <property type="entry name" value="HIBADH-related"/>
</dbReference>
<evidence type="ECO:0000256" key="1">
    <source>
        <dbReference type="ARBA" id="ARBA00023002"/>
    </source>
</evidence>